<dbReference type="EMBL" id="KN755231">
    <property type="protein sequence ID" value="KIH49077.1"/>
    <property type="molecule type" value="Genomic_DNA"/>
</dbReference>
<gene>
    <name evidence="1" type="ORF">ANCDUO_20849</name>
</gene>
<keyword evidence="2" id="KW-1185">Reference proteome</keyword>
<protein>
    <submittedName>
        <fullName evidence="1">Uncharacterized protein</fullName>
    </submittedName>
</protein>
<evidence type="ECO:0000313" key="1">
    <source>
        <dbReference type="EMBL" id="KIH49077.1"/>
    </source>
</evidence>
<organism evidence="1 2">
    <name type="scientific">Ancylostoma duodenale</name>
    <dbReference type="NCBI Taxonomy" id="51022"/>
    <lineage>
        <taxon>Eukaryota</taxon>
        <taxon>Metazoa</taxon>
        <taxon>Ecdysozoa</taxon>
        <taxon>Nematoda</taxon>
        <taxon>Chromadorea</taxon>
        <taxon>Rhabditida</taxon>
        <taxon>Rhabditina</taxon>
        <taxon>Rhabditomorpha</taxon>
        <taxon>Strongyloidea</taxon>
        <taxon>Ancylostomatidae</taxon>
        <taxon>Ancylostomatinae</taxon>
        <taxon>Ancylostoma</taxon>
    </lineage>
</organism>
<evidence type="ECO:0000313" key="2">
    <source>
        <dbReference type="Proteomes" id="UP000054047"/>
    </source>
</evidence>
<reference evidence="1 2" key="1">
    <citation type="submission" date="2013-12" db="EMBL/GenBank/DDBJ databases">
        <title>Draft genome of the parsitic nematode Ancylostoma duodenale.</title>
        <authorList>
            <person name="Mitreva M."/>
        </authorList>
    </citation>
    <scope>NUCLEOTIDE SEQUENCE [LARGE SCALE GENOMIC DNA]</scope>
    <source>
        <strain evidence="1 2">Zhejiang</strain>
    </source>
</reference>
<name>A0A0C2CH04_9BILA</name>
<dbReference type="AlphaFoldDB" id="A0A0C2CH04"/>
<dbReference type="OrthoDB" id="1291858at2759"/>
<dbReference type="Proteomes" id="UP000054047">
    <property type="component" value="Unassembled WGS sequence"/>
</dbReference>
<sequence>MDFLKIRMTFQWKSGGWAIRTMAWKDDMLAMGDAEGRIVRVIVMGTEALTRQHQITLDTSRSALDMDLCGVSPVLLTNDNVLRYAPAAAKNSPMLEKDIPLLLNAKKVEQVKKDFESSSSENPALWKIAQRKVTASPSAGDVVDLSRIKNQMLLSRFLGETSERELQVTCAACSAGNIEESRLVERAVVAGGKAKDRAVDRLIGSSDLRHASMKAALLVSSQ</sequence>
<accession>A0A0C2CH04</accession>
<proteinExistence type="predicted"/>
<feature type="non-terminal residue" evidence="1">
    <location>
        <position position="222"/>
    </location>
</feature>